<keyword evidence="3" id="KW-1185">Reference proteome</keyword>
<name>A0AAV2ALF9_9ARAC</name>
<sequence>MHLKICTMLASFFVLLFLIVADIPAAYTALSHSNMESTKNSEAKFYMDGVQRGYLKKLNDDKMLPFPVSKGGFQRQRKSENRKCYIVIEKTVTEMQEGQCIKLADNTPACHNEHYIAINNNDC</sequence>
<feature type="signal peptide" evidence="1">
    <location>
        <begin position="1"/>
        <end position="25"/>
    </location>
</feature>
<dbReference type="EMBL" id="CAXIEN010000169">
    <property type="protein sequence ID" value="CAL1283548.1"/>
    <property type="molecule type" value="Genomic_DNA"/>
</dbReference>
<reference evidence="2 3" key="1">
    <citation type="submission" date="2024-04" db="EMBL/GenBank/DDBJ databases">
        <authorList>
            <person name="Rising A."/>
            <person name="Reimegard J."/>
            <person name="Sonavane S."/>
            <person name="Akerstrom W."/>
            <person name="Nylinder S."/>
            <person name="Hedman E."/>
            <person name="Kallberg Y."/>
        </authorList>
    </citation>
    <scope>NUCLEOTIDE SEQUENCE [LARGE SCALE GENOMIC DNA]</scope>
</reference>
<evidence type="ECO:0000313" key="3">
    <source>
        <dbReference type="Proteomes" id="UP001497382"/>
    </source>
</evidence>
<evidence type="ECO:0000313" key="2">
    <source>
        <dbReference type="EMBL" id="CAL1283548.1"/>
    </source>
</evidence>
<accession>A0AAV2ALF9</accession>
<proteinExistence type="predicted"/>
<dbReference type="Proteomes" id="UP001497382">
    <property type="component" value="Unassembled WGS sequence"/>
</dbReference>
<gene>
    <name evidence="2" type="ORF">LARSCL_LOCUS12677</name>
</gene>
<organism evidence="2 3">
    <name type="scientific">Larinioides sclopetarius</name>
    <dbReference type="NCBI Taxonomy" id="280406"/>
    <lineage>
        <taxon>Eukaryota</taxon>
        <taxon>Metazoa</taxon>
        <taxon>Ecdysozoa</taxon>
        <taxon>Arthropoda</taxon>
        <taxon>Chelicerata</taxon>
        <taxon>Arachnida</taxon>
        <taxon>Araneae</taxon>
        <taxon>Araneomorphae</taxon>
        <taxon>Entelegynae</taxon>
        <taxon>Araneoidea</taxon>
        <taxon>Araneidae</taxon>
        <taxon>Larinioides</taxon>
    </lineage>
</organism>
<comment type="caution">
    <text evidence="2">The sequence shown here is derived from an EMBL/GenBank/DDBJ whole genome shotgun (WGS) entry which is preliminary data.</text>
</comment>
<keyword evidence="1" id="KW-0732">Signal</keyword>
<feature type="chain" id="PRO_5043965459" evidence="1">
    <location>
        <begin position="26"/>
        <end position="123"/>
    </location>
</feature>
<protein>
    <submittedName>
        <fullName evidence="2">Uncharacterized protein</fullName>
    </submittedName>
</protein>
<evidence type="ECO:0000256" key="1">
    <source>
        <dbReference type="SAM" id="SignalP"/>
    </source>
</evidence>
<dbReference type="AlphaFoldDB" id="A0AAV2ALF9"/>